<evidence type="ECO:0000259" key="4">
    <source>
        <dbReference type="SMART" id="SM00903"/>
    </source>
</evidence>
<dbReference type="InterPro" id="IPR002563">
    <property type="entry name" value="Flavin_Rdtase-like_dom"/>
</dbReference>
<dbReference type="SMART" id="SM00903">
    <property type="entry name" value="Flavin_Reduct"/>
    <property type="match status" value="1"/>
</dbReference>
<dbReference type="Pfam" id="PF01613">
    <property type="entry name" value="Flavin_Reduct"/>
    <property type="match status" value="1"/>
</dbReference>
<dbReference type="GO" id="GO:0016646">
    <property type="term" value="F:oxidoreductase activity, acting on the CH-NH group of donors, NAD or NADP as acceptor"/>
    <property type="evidence" value="ECO:0007669"/>
    <property type="project" value="UniProtKB-ARBA"/>
</dbReference>
<dbReference type="InterPro" id="IPR012349">
    <property type="entry name" value="Split_barrel_FMN-bd"/>
</dbReference>
<organism evidence="5 6">
    <name type="scientific">Mogibacterium timidum</name>
    <dbReference type="NCBI Taxonomy" id="35519"/>
    <lineage>
        <taxon>Bacteria</taxon>
        <taxon>Bacillati</taxon>
        <taxon>Bacillota</taxon>
        <taxon>Clostridia</taxon>
        <taxon>Peptostreptococcales</taxon>
        <taxon>Anaerovoracaceae</taxon>
        <taxon>Mogibacterium</taxon>
    </lineage>
</organism>
<dbReference type="PANTHER" id="PTHR43567:SF1">
    <property type="entry name" value="FLAVOREDOXIN"/>
    <property type="match status" value="1"/>
</dbReference>
<dbReference type="Proteomes" id="UP000526307">
    <property type="component" value="Unassembled WGS sequence"/>
</dbReference>
<name>A0A7Y9B0V9_9FIRM</name>
<comment type="caution">
    <text evidence="5">The sequence shown here is derived from an EMBL/GenBank/DDBJ whole genome shotgun (WGS) entry which is preliminary data.</text>
</comment>
<evidence type="ECO:0000256" key="2">
    <source>
        <dbReference type="ARBA" id="ARBA00022630"/>
    </source>
</evidence>
<comment type="similarity">
    <text evidence="3">Belongs to the flavoredoxin family.</text>
</comment>
<evidence type="ECO:0000256" key="1">
    <source>
        <dbReference type="ARBA" id="ARBA00001917"/>
    </source>
</evidence>
<dbReference type="EMBL" id="JABXYR010000001">
    <property type="protein sequence ID" value="NWO22836.1"/>
    <property type="molecule type" value="Genomic_DNA"/>
</dbReference>
<evidence type="ECO:0000313" key="5">
    <source>
        <dbReference type="EMBL" id="NWO22836.1"/>
    </source>
</evidence>
<comment type="cofactor">
    <cofactor evidence="1">
        <name>FMN</name>
        <dbReference type="ChEBI" id="CHEBI:58210"/>
    </cofactor>
</comment>
<keyword evidence="2" id="KW-0285">Flavoprotein</keyword>
<evidence type="ECO:0000256" key="3">
    <source>
        <dbReference type="ARBA" id="ARBA00038054"/>
    </source>
</evidence>
<keyword evidence="6" id="KW-1185">Reference proteome</keyword>
<dbReference type="RefSeq" id="WP_178978167.1">
    <property type="nucleotide sequence ID" value="NZ_JABXYR010000001.1"/>
</dbReference>
<dbReference type="PANTHER" id="PTHR43567">
    <property type="entry name" value="FLAVOREDOXIN-RELATED-RELATED"/>
    <property type="match status" value="1"/>
</dbReference>
<reference evidence="5 6" key="1">
    <citation type="submission" date="2020-06" db="EMBL/GenBank/DDBJ databases">
        <title>Mogibacterium timidum strain W9173 genomic sequence.</title>
        <authorList>
            <person name="Wade W.G."/>
            <person name="Johnston C.D."/>
            <person name="Chen T."/>
            <person name="Dewhirst F.E."/>
        </authorList>
    </citation>
    <scope>NUCLEOTIDE SEQUENCE [LARGE SCALE GENOMIC DNA]</scope>
    <source>
        <strain evidence="5 6">W9173</strain>
    </source>
</reference>
<feature type="domain" description="Flavin reductase like" evidence="4">
    <location>
        <begin position="9"/>
        <end position="152"/>
    </location>
</feature>
<dbReference type="AlphaFoldDB" id="A0A7Y9B0V9"/>
<dbReference type="InterPro" id="IPR052174">
    <property type="entry name" value="Flavoredoxin"/>
</dbReference>
<dbReference type="GO" id="GO:0010181">
    <property type="term" value="F:FMN binding"/>
    <property type="evidence" value="ECO:0007669"/>
    <property type="project" value="InterPro"/>
</dbReference>
<dbReference type="Gene3D" id="2.30.110.10">
    <property type="entry name" value="Electron Transport, Fmn-binding Protein, Chain A"/>
    <property type="match status" value="1"/>
</dbReference>
<protein>
    <submittedName>
        <fullName evidence="5">Flavin reductase family protein</fullName>
    </submittedName>
</protein>
<accession>A0A7Y9B0V9</accession>
<evidence type="ECO:0000313" key="6">
    <source>
        <dbReference type="Proteomes" id="UP000526307"/>
    </source>
</evidence>
<gene>
    <name evidence="5" type="ORF">HW270_01865</name>
</gene>
<dbReference type="SUPFAM" id="SSF50475">
    <property type="entry name" value="FMN-binding split barrel"/>
    <property type="match status" value="1"/>
</dbReference>
<proteinExistence type="inferred from homology"/>
<sequence length="195" mass="21373">MRKDLGKQLAVFPMPVLMVTAYDENGTVQVMNAAWGMICGMDKIALFINKDHATTKAIRKTEAFTVSLADREHMDAADYYGIATGNKMPDKFAKSGYHAEKSAHVNAPIITEFPVALECELAEIVNTENLHAVVGTIVNVSADEKVIGEKGKIDPMKLNALIFDQFRSGYYVATEKVGQAWNAGKEIMKAAQSKD</sequence>